<keyword evidence="2 5" id="KW-0547">Nucleotide-binding</keyword>
<sequence>MKKVLIANRGEIASRVIRTCKRLGIETVAVYSEADAEMPFVKEADHAFLIGPPPIQQSYLKGQEIIEIAIRENVDAIHPGYGILSENATFVEQVQKAGITFIGPDATTIQKMGDKIEARQTMQRASVPVVPGTDEGVSTLEEAKRIAAEIGYPIMLKASAGGGGVGMIRCEDEQALGQQFDSVKNRAKMYFGSDAVFLEKFISNARHIEVQVFGDYHGNIVHLFERNCSVQRRNQKVIEESPSPSLSEEARAQLFEAAVNAAKAVNYKNAGTVEFIVDENEQIYFLEMNTRLQVEHPITEEVTGYDLVEWQIEVARGNELPVIDQQQIELSGHALEFRVYAEDPITFMPSPGEITKLDLGNDDDVRIDNGYAENGKVTPFYDPLISKVIVHAATREEAIEKSKAYLATLNIEGLKTNLPLFSEILNEESFIQGAYTTSIIANWLEAQKGEKVN</sequence>
<dbReference type="RefSeq" id="WP_075528514.1">
    <property type="nucleotide sequence ID" value="NZ_CP017560.1"/>
</dbReference>
<name>A0A1D8JI15_9BACL</name>
<feature type="domain" description="ATP-grasp" evidence="6">
    <location>
        <begin position="119"/>
        <end position="316"/>
    </location>
</feature>
<dbReference type="FunFam" id="3.30.1490.20:FF:000003">
    <property type="entry name" value="acetyl-CoA carboxylase isoform X1"/>
    <property type="match status" value="1"/>
</dbReference>
<dbReference type="InterPro" id="IPR005481">
    <property type="entry name" value="BC-like_N"/>
</dbReference>
<dbReference type="AlphaFoldDB" id="A0A1D8JI15"/>
<keyword evidence="9" id="KW-1185">Reference proteome</keyword>
<dbReference type="GO" id="GO:0046872">
    <property type="term" value="F:metal ion binding"/>
    <property type="evidence" value="ECO:0007669"/>
    <property type="project" value="InterPro"/>
</dbReference>
<dbReference type="InterPro" id="IPR005479">
    <property type="entry name" value="CPAse_ATP-bd"/>
</dbReference>
<dbReference type="KEGG" id="surl:BI350_12975"/>
<evidence type="ECO:0000313" key="8">
    <source>
        <dbReference type="EMBL" id="AOV08357.1"/>
    </source>
</evidence>
<dbReference type="FunFam" id="3.40.50.20:FF:000010">
    <property type="entry name" value="Propionyl-CoA carboxylase subunit alpha"/>
    <property type="match status" value="1"/>
</dbReference>
<dbReference type="PROSITE" id="PS00866">
    <property type="entry name" value="CPSASE_1"/>
    <property type="match status" value="1"/>
</dbReference>
<dbReference type="Gene3D" id="3.30.470.20">
    <property type="entry name" value="ATP-grasp fold, B domain"/>
    <property type="match status" value="1"/>
</dbReference>
<dbReference type="SUPFAM" id="SSF51246">
    <property type="entry name" value="Rudiment single hybrid motif"/>
    <property type="match status" value="1"/>
</dbReference>
<organism evidence="8 9">
    <name type="scientific">Sporosarcina ureilytica</name>
    <dbReference type="NCBI Taxonomy" id="298596"/>
    <lineage>
        <taxon>Bacteria</taxon>
        <taxon>Bacillati</taxon>
        <taxon>Bacillota</taxon>
        <taxon>Bacilli</taxon>
        <taxon>Bacillales</taxon>
        <taxon>Caryophanaceae</taxon>
        <taxon>Sporosarcina</taxon>
    </lineage>
</organism>
<dbReference type="GO" id="GO:0005524">
    <property type="term" value="F:ATP binding"/>
    <property type="evidence" value="ECO:0007669"/>
    <property type="project" value="UniProtKB-UniRule"/>
</dbReference>
<dbReference type="Pfam" id="PF02785">
    <property type="entry name" value="Biotin_carb_C"/>
    <property type="match status" value="1"/>
</dbReference>
<dbReference type="InterPro" id="IPR005482">
    <property type="entry name" value="Biotin_COase_C"/>
</dbReference>
<feature type="domain" description="Biotin carboxylation" evidence="7">
    <location>
        <begin position="1"/>
        <end position="445"/>
    </location>
</feature>
<dbReference type="PROSITE" id="PS00867">
    <property type="entry name" value="CPSASE_2"/>
    <property type="match status" value="1"/>
</dbReference>
<dbReference type="Pfam" id="PF02786">
    <property type="entry name" value="CPSase_L_D2"/>
    <property type="match status" value="1"/>
</dbReference>
<evidence type="ECO:0000256" key="1">
    <source>
        <dbReference type="ARBA" id="ARBA00022598"/>
    </source>
</evidence>
<keyword evidence="1" id="KW-0436">Ligase</keyword>
<dbReference type="GO" id="GO:0016874">
    <property type="term" value="F:ligase activity"/>
    <property type="evidence" value="ECO:0007669"/>
    <property type="project" value="UniProtKB-KW"/>
</dbReference>
<dbReference type="InterPro" id="IPR011764">
    <property type="entry name" value="Biotin_carboxylation_dom"/>
</dbReference>
<protein>
    <submittedName>
        <fullName evidence="8">Biotin carboxylase</fullName>
    </submittedName>
</protein>
<keyword evidence="4" id="KW-0092">Biotin</keyword>
<dbReference type="InterPro" id="IPR011054">
    <property type="entry name" value="Rudment_hybrid_motif"/>
</dbReference>
<reference evidence="8 9" key="1">
    <citation type="submission" date="2016-09" db="EMBL/GenBank/DDBJ databases">
        <title>Complete genome sequence of the Lysinibacillus sphaericus LMG 22257, a specie of Bacillus with ureolytic activity that can effectively biodeposit calcium carbonate.</title>
        <authorList>
            <person name="Yan W."/>
        </authorList>
    </citation>
    <scope>NUCLEOTIDE SEQUENCE [LARGE SCALE GENOMIC DNA]</scope>
    <source>
        <strain evidence="8 9">LMG 22257</strain>
    </source>
</reference>
<dbReference type="Pfam" id="PF00289">
    <property type="entry name" value="Biotin_carb_N"/>
    <property type="match status" value="1"/>
</dbReference>
<dbReference type="PROSITE" id="PS50975">
    <property type="entry name" value="ATP_GRASP"/>
    <property type="match status" value="1"/>
</dbReference>
<dbReference type="Proteomes" id="UP000185746">
    <property type="component" value="Chromosome"/>
</dbReference>
<evidence type="ECO:0000259" key="7">
    <source>
        <dbReference type="PROSITE" id="PS50979"/>
    </source>
</evidence>
<gene>
    <name evidence="8" type="ORF">BI350_12975</name>
</gene>
<dbReference type="InterPro" id="IPR011761">
    <property type="entry name" value="ATP-grasp"/>
</dbReference>
<dbReference type="EMBL" id="CP017560">
    <property type="protein sequence ID" value="AOV08357.1"/>
    <property type="molecule type" value="Genomic_DNA"/>
</dbReference>
<dbReference type="PANTHER" id="PTHR18866:SF128">
    <property type="entry name" value="UREA AMIDOLYASE"/>
    <property type="match status" value="1"/>
</dbReference>
<dbReference type="SUPFAM" id="SSF52440">
    <property type="entry name" value="PreATP-grasp domain"/>
    <property type="match status" value="1"/>
</dbReference>
<dbReference type="PROSITE" id="PS50979">
    <property type="entry name" value="BC"/>
    <property type="match status" value="1"/>
</dbReference>
<evidence type="ECO:0000256" key="5">
    <source>
        <dbReference type="PROSITE-ProRule" id="PRU00409"/>
    </source>
</evidence>
<dbReference type="SUPFAM" id="SSF56059">
    <property type="entry name" value="Glutathione synthetase ATP-binding domain-like"/>
    <property type="match status" value="1"/>
</dbReference>
<dbReference type="PANTHER" id="PTHR18866">
    <property type="entry name" value="CARBOXYLASE:PYRUVATE/ACETYL-COA/PROPIONYL-COA CARBOXYLASE"/>
    <property type="match status" value="1"/>
</dbReference>
<evidence type="ECO:0000256" key="2">
    <source>
        <dbReference type="ARBA" id="ARBA00022741"/>
    </source>
</evidence>
<accession>A0A1D8JI15</accession>
<evidence type="ECO:0000256" key="3">
    <source>
        <dbReference type="ARBA" id="ARBA00022840"/>
    </source>
</evidence>
<dbReference type="InterPro" id="IPR016185">
    <property type="entry name" value="PreATP-grasp_dom_sf"/>
</dbReference>
<proteinExistence type="predicted"/>
<evidence type="ECO:0000256" key="4">
    <source>
        <dbReference type="ARBA" id="ARBA00023267"/>
    </source>
</evidence>
<keyword evidence="3 5" id="KW-0067">ATP-binding</keyword>
<evidence type="ECO:0000313" key="9">
    <source>
        <dbReference type="Proteomes" id="UP000185746"/>
    </source>
</evidence>
<evidence type="ECO:0000259" key="6">
    <source>
        <dbReference type="PROSITE" id="PS50975"/>
    </source>
</evidence>
<dbReference type="SMART" id="SM00878">
    <property type="entry name" value="Biotin_carb_C"/>
    <property type="match status" value="1"/>
</dbReference>
<dbReference type="InterPro" id="IPR050856">
    <property type="entry name" value="Biotin_carboxylase_complex"/>
</dbReference>